<dbReference type="Proteomes" id="UP000630923">
    <property type="component" value="Unassembled WGS sequence"/>
</dbReference>
<dbReference type="EMBL" id="BNCI01000001">
    <property type="protein sequence ID" value="GHF16419.1"/>
    <property type="molecule type" value="Genomic_DNA"/>
</dbReference>
<evidence type="ECO:0000259" key="2">
    <source>
        <dbReference type="PROSITE" id="PS51144"/>
    </source>
</evidence>
<dbReference type="InterPro" id="IPR041891">
    <property type="entry name" value="Alpha_CA_prokaryot-like"/>
</dbReference>
<keyword evidence="1" id="KW-0732">Signal</keyword>
<dbReference type="PANTHER" id="PTHR18952:SF208">
    <property type="entry name" value="CARBONIC ANHYDRASE XA-RELATED"/>
    <property type="match status" value="1"/>
</dbReference>
<dbReference type="GO" id="GO:0008270">
    <property type="term" value="F:zinc ion binding"/>
    <property type="evidence" value="ECO:0007669"/>
    <property type="project" value="InterPro"/>
</dbReference>
<dbReference type="InterPro" id="IPR036398">
    <property type="entry name" value="CA_dom_sf"/>
</dbReference>
<dbReference type="Gene3D" id="3.10.200.10">
    <property type="entry name" value="Alpha carbonic anhydrase"/>
    <property type="match status" value="1"/>
</dbReference>
<accession>A0A919ANZ4</accession>
<sequence>MKYRLFLTGSIVAAGFLGAVAADTTSDWGYAGATGPDNWGTLSQAYRTCATGSLQSPIDIEGTDPVIMHTLEPQYRVTDLDLVNTGKTLRQSYGRDSYLNVGDKRFTLQGFELRSPSEHTVMGQSFPMEIQLMHTSDKGETAIVSVLVEEGAENAAAAEFWQYLPLLNGQSFRSADIKINARDLMPFSLSYYRYMGSLTTPPCTEGVHWYVLKTPITLSKEQIDAAYGIMGRSARPVQPRFHRMILDTK</sequence>
<dbReference type="SMART" id="SM01057">
    <property type="entry name" value="Carb_anhydrase"/>
    <property type="match status" value="1"/>
</dbReference>
<evidence type="ECO:0000313" key="3">
    <source>
        <dbReference type="EMBL" id="GHF16419.1"/>
    </source>
</evidence>
<feature type="domain" description="Alpha-carbonic anhydrase" evidence="2">
    <location>
        <begin position="26"/>
        <end position="249"/>
    </location>
</feature>
<gene>
    <name evidence="3" type="ORF">GCM10017044_08380</name>
</gene>
<feature type="chain" id="PRO_5037298735" evidence="1">
    <location>
        <begin position="22"/>
        <end position="249"/>
    </location>
</feature>
<dbReference type="RefSeq" id="WP_191250290.1">
    <property type="nucleotide sequence ID" value="NZ_BNCI01000001.1"/>
</dbReference>
<reference evidence="3" key="2">
    <citation type="submission" date="2020-09" db="EMBL/GenBank/DDBJ databases">
        <authorList>
            <person name="Sun Q."/>
            <person name="Kim S."/>
        </authorList>
    </citation>
    <scope>NUCLEOTIDE SEQUENCE</scope>
    <source>
        <strain evidence="3">KCTC 42590</strain>
    </source>
</reference>
<reference evidence="3" key="1">
    <citation type="journal article" date="2014" name="Int. J. Syst. Evol. Microbiol.">
        <title>Complete genome sequence of Corynebacterium casei LMG S-19264T (=DSM 44701T), isolated from a smear-ripened cheese.</title>
        <authorList>
            <consortium name="US DOE Joint Genome Institute (JGI-PGF)"/>
            <person name="Walter F."/>
            <person name="Albersmeier A."/>
            <person name="Kalinowski J."/>
            <person name="Ruckert C."/>
        </authorList>
    </citation>
    <scope>NUCLEOTIDE SEQUENCE</scope>
    <source>
        <strain evidence="3">KCTC 42590</strain>
    </source>
</reference>
<dbReference type="AlphaFoldDB" id="A0A919ANZ4"/>
<dbReference type="InterPro" id="IPR023561">
    <property type="entry name" value="Carbonic_anhydrase_a-class"/>
</dbReference>
<feature type="signal peptide" evidence="1">
    <location>
        <begin position="1"/>
        <end position="21"/>
    </location>
</feature>
<keyword evidence="4" id="KW-1185">Reference proteome</keyword>
<evidence type="ECO:0000256" key="1">
    <source>
        <dbReference type="SAM" id="SignalP"/>
    </source>
</evidence>
<dbReference type="GO" id="GO:0004089">
    <property type="term" value="F:carbonate dehydratase activity"/>
    <property type="evidence" value="ECO:0007669"/>
    <property type="project" value="InterPro"/>
</dbReference>
<dbReference type="GO" id="GO:0006730">
    <property type="term" value="P:one-carbon metabolic process"/>
    <property type="evidence" value="ECO:0007669"/>
    <property type="project" value="TreeGrafter"/>
</dbReference>
<organism evidence="3 4">
    <name type="scientific">Kordiimonas sediminis</name>
    <dbReference type="NCBI Taxonomy" id="1735581"/>
    <lineage>
        <taxon>Bacteria</taxon>
        <taxon>Pseudomonadati</taxon>
        <taxon>Pseudomonadota</taxon>
        <taxon>Alphaproteobacteria</taxon>
        <taxon>Kordiimonadales</taxon>
        <taxon>Kordiimonadaceae</taxon>
        <taxon>Kordiimonas</taxon>
    </lineage>
</organism>
<comment type="caution">
    <text evidence="3">The sequence shown here is derived from an EMBL/GenBank/DDBJ whole genome shotgun (WGS) entry which is preliminary data.</text>
</comment>
<dbReference type="Pfam" id="PF00194">
    <property type="entry name" value="Carb_anhydrase"/>
    <property type="match status" value="1"/>
</dbReference>
<evidence type="ECO:0000313" key="4">
    <source>
        <dbReference type="Proteomes" id="UP000630923"/>
    </source>
</evidence>
<dbReference type="SUPFAM" id="SSF51069">
    <property type="entry name" value="Carbonic anhydrase"/>
    <property type="match status" value="1"/>
</dbReference>
<dbReference type="CDD" id="cd03124">
    <property type="entry name" value="alpha_CA_prokaryotic_like"/>
    <property type="match status" value="1"/>
</dbReference>
<protein>
    <submittedName>
        <fullName evidence="3">Carbonic anhydrase</fullName>
    </submittedName>
</protein>
<name>A0A919ANZ4_9PROT</name>
<dbReference type="InterPro" id="IPR001148">
    <property type="entry name" value="CA_dom"/>
</dbReference>
<dbReference type="PANTHER" id="PTHR18952">
    <property type="entry name" value="CARBONIC ANHYDRASE"/>
    <property type="match status" value="1"/>
</dbReference>
<proteinExistence type="predicted"/>
<dbReference type="PROSITE" id="PS51144">
    <property type="entry name" value="ALPHA_CA_2"/>
    <property type="match status" value="1"/>
</dbReference>